<evidence type="ECO:0000256" key="1">
    <source>
        <dbReference type="SAM" id="Coils"/>
    </source>
</evidence>
<evidence type="ECO:0000313" key="5">
    <source>
        <dbReference type="Proteomes" id="UP000291591"/>
    </source>
</evidence>
<comment type="caution">
    <text evidence="4">The sequence shown here is derived from an EMBL/GenBank/DDBJ whole genome shotgun (WGS) entry which is preliminary data.</text>
</comment>
<dbReference type="EMBL" id="SHKL01000001">
    <property type="protein sequence ID" value="RZT88595.1"/>
    <property type="molecule type" value="Genomic_DNA"/>
</dbReference>
<keyword evidence="1" id="KW-0175">Coiled coil</keyword>
<dbReference type="RefSeq" id="WP_165438517.1">
    <property type="nucleotide sequence ID" value="NZ_SHKL01000001.1"/>
</dbReference>
<organism evidence="4 5">
    <name type="scientific">Pseudonocardia sediminis</name>
    <dbReference type="NCBI Taxonomy" id="1397368"/>
    <lineage>
        <taxon>Bacteria</taxon>
        <taxon>Bacillati</taxon>
        <taxon>Actinomycetota</taxon>
        <taxon>Actinomycetes</taxon>
        <taxon>Pseudonocardiales</taxon>
        <taxon>Pseudonocardiaceae</taxon>
        <taxon>Pseudonocardia</taxon>
    </lineage>
</organism>
<dbReference type="AlphaFoldDB" id="A0A4Q7V3A3"/>
<sequence length="208" mass="21878">MTLEPPRSTVATPHVVADDARVGWQQWSRRRRLERRLHDGAALRISALTLQLGLFRHRIPEGEADLNSSIDDLQEELAGVLQELREVAGEIYPALLDEAGLGPALREQAGRLDAAVMITAPDERYGPAAEGAAYFALVACLGALPAGGDPVTVSARRAGDALVVVVDGVDPGHAAHFRDGAEPLGGTVDVSPGPRPGTGTITARFPCG</sequence>
<keyword evidence="5" id="KW-1185">Reference proteome</keyword>
<dbReference type="GO" id="GO:0016020">
    <property type="term" value="C:membrane"/>
    <property type="evidence" value="ECO:0007669"/>
    <property type="project" value="InterPro"/>
</dbReference>
<evidence type="ECO:0000256" key="2">
    <source>
        <dbReference type="SAM" id="MobiDB-lite"/>
    </source>
</evidence>
<dbReference type="Pfam" id="PF07730">
    <property type="entry name" value="HisKA_3"/>
    <property type="match status" value="1"/>
</dbReference>
<evidence type="ECO:0000313" key="4">
    <source>
        <dbReference type="EMBL" id="RZT88595.1"/>
    </source>
</evidence>
<gene>
    <name evidence="4" type="ORF">EV383_5539</name>
</gene>
<dbReference type="GO" id="GO:0046983">
    <property type="term" value="F:protein dimerization activity"/>
    <property type="evidence" value="ECO:0007669"/>
    <property type="project" value="InterPro"/>
</dbReference>
<feature type="region of interest" description="Disordered" evidence="2">
    <location>
        <begin position="179"/>
        <end position="208"/>
    </location>
</feature>
<protein>
    <submittedName>
        <fullName evidence="4">Histidine kinase</fullName>
    </submittedName>
</protein>
<dbReference type="GO" id="GO:0000155">
    <property type="term" value="F:phosphorelay sensor kinase activity"/>
    <property type="evidence" value="ECO:0007669"/>
    <property type="project" value="InterPro"/>
</dbReference>
<feature type="coiled-coil region" evidence="1">
    <location>
        <begin position="63"/>
        <end position="90"/>
    </location>
</feature>
<name>A0A4Q7V3A3_PSEST</name>
<dbReference type="Gene3D" id="1.20.5.1930">
    <property type="match status" value="1"/>
</dbReference>
<dbReference type="Proteomes" id="UP000291591">
    <property type="component" value="Unassembled WGS sequence"/>
</dbReference>
<keyword evidence="4" id="KW-0418">Kinase</keyword>
<reference evidence="4 5" key="1">
    <citation type="submission" date="2019-02" db="EMBL/GenBank/DDBJ databases">
        <title>Sequencing the genomes of 1000 actinobacteria strains.</title>
        <authorList>
            <person name="Klenk H.-P."/>
        </authorList>
    </citation>
    <scope>NUCLEOTIDE SEQUENCE [LARGE SCALE GENOMIC DNA]</scope>
    <source>
        <strain evidence="4 5">DSM 45779</strain>
    </source>
</reference>
<dbReference type="InterPro" id="IPR011712">
    <property type="entry name" value="Sig_transdc_His_kin_sub3_dim/P"/>
</dbReference>
<keyword evidence="4" id="KW-0808">Transferase</keyword>
<accession>A0A4Q7V3A3</accession>
<feature type="domain" description="Signal transduction histidine kinase subgroup 3 dimerisation and phosphoacceptor" evidence="3">
    <location>
        <begin position="30"/>
        <end position="94"/>
    </location>
</feature>
<proteinExistence type="predicted"/>
<evidence type="ECO:0000259" key="3">
    <source>
        <dbReference type="Pfam" id="PF07730"/>
    </source>
</evidence>